<sequence length="763" mass="84472">MSGSSALRTTPTIAVGIESAANVRLINSVVGDQYSLQHALDGAAWEEPELIVVDRASLQRHSALIHQLCTQDAPMILPVLLVSDGRRDPNLRSHAELGTAINDILRIPTSRMELLARIDNLVHMRQLSRTQEKARRELSDVVGALQILNACDQILVRSESESALLDSICHRIVQAEDYDLAWISFPPLPDIPAKAGKSAEYTNILAAEWASTNGHRALVKEALETGKPQPVQHLQDEGLIPEAFGNADERTLSSGVVLPLQVDIGTPGYLAICSHYPNHFDQEECQLLQRLSTNLAYALNTHRFQRERDIQSAEIRGLAFSDALTGLPNRHYLTSFLDDLLENQETRGAPSAAILFIDLDGFKIINDALGHDAGDEVLIQVSRRLQGAVRDSDLVVRQGGDEFLVVIFDAPRTSAPLKPRDPDSFKELASSLACRIIDSLNSPFVVDDHEQHLSASIGISLCPDHGENASVIIQAADIAMYEAKKTGGISHLYSPAISEQRQQRLSLENRLRHAIDHEELALHFQPLFNMQTLDVIGTEALVRWPQEDGSMLSPGNFIPLAEETCLIRPMGDWILEAAARQLRDWHDAGYPLTMSVNLSLKQLQSEGDVERFFELVRPYIDPRWITLELTESIVASDPSAIESLMHKLSEHGFQIAIDDFGTGYSSLSRLQHMPIQILKIDRSFVDQINTPGKGNAMIPIIRQMAASFGLLTVAEGIENEAQYQHLCKQGVDVGQGFWFGRPVPEAQLREMFLQGATIVPPQM</sequence>
<dbReference type="PANTHER" id="PTHR33121:SF70">
    <property type="entry name" value="SIGNALING PROTEIN YKOW"/>
    <property type="match status" value="1"/>
</dbReference>
<dbReference type="CDD" id="cd01949">
    <property type="entry name" value="GGDEF"/>
    <property type="match status" value="1"/>
</dbReference>
<reference evidence="3 4" key="1">
    <citation type="submission" date="2019-03" db="EMBL/GenBank/DDBJ databases">
        <title>Genomic Encyclopedia of Type Strains, Phase IV (KMG-IV): sequencing the most valuable type-strain genomes for metagenomic binning, comparative biology and taxonomic classification.</title>
        <authorList>
            <person name="Goeker M."/>
        </authorList>
    </citation>
    <scope>NUCLEOTIDE SEQUENCE [LARGE SCALE GENOMIC DNA]</scope>
    <source>
        <strain evidence="3 4">DSM 15505</strain>
    </source>
</reference>
<dbReference type="InterPro" id="IPR050706">
    <property type="entry name" value="Cyclic-di-GMP_PDE-like"/>
</dbReference>
<gene>
    <name evidence="3" type="ORF">DES49_2048</name>
</gene>
<dbReference type="InterPro" id="IPR043128">
    <property type="entry name" value="Rev_trsase/Diguanyl_cyclase"/>
</dbReference>
<dbReference type="EMBL" id="SOAX01000004">
    <property type="protein sequence ID" value="TDT40282.1"/>
    <property type="molecule type" value="Genomic_DNA"/>
</dbReference>
<dbReference type="PANTHER" id="PTHR33121">
    <property type="entry name" value="CYCLIC DI-GMP PHOSPHODIESTERASE PDEF"/>
    <property type="match status" value="1"/>
</dbReference>
<dbReference type="SUPFAM" id="SSF141868">
    <property type="entry name" value="EAL domain-like"/>
    <property type="match status" value="1"/>
</dbReference>
<dbReference type="InterPro" id="IPR000160">
    <property type="entry name" value="GGDEF_dom"/>
</dbReference>
<evidence type="ECO:0000313" key="3">
    <source>
        <dbReference type="EMBL" id="TDT40282.1"/>
    </source>
</evidence>
<dbReference type="Proteomes" id="UP000295830">
    <property type="component" value="Unassembled WGS sequence"/>
</dbReference>
<keyword evidence="4" id="KW-1185">Reference proteome</keyword>
<organism evidence="3 4">
    <name type="scientific">Halospina denitrificans</name>
    <dbReference type="NCBI Taxonomy" id="332522"/>
    <lineage>
        <taxon>Bacteria</taxon>
        <taxon>Pseudomonadati</taxon>
        <taxon>Pseudomonadota</taxon>
        <taxon>Gammaproteobacteria</taxon>
        <taxon>Halospina</taxon>
    </lineage>
</organism>
<dbReference type="SMART" id="SM00052">
    <property type="entry name" value="EAL"/>
    <property type="match status" value="1"/>
</dbReference>
<dbReference type="Pfam" id="PF13185">
    <property type="entry name" value="GAF_2"/>
    <property type="match status" value="1"/>
</dbReference>
<dbReference type="InterPro" id="IPR035919">
    <property type="entry name" value="EAL_sf"/>
</dbReference>
<dbReference type="Gene3D" id="3.20.20.450">
    <property type="entry name" value="EAL domain"/>
    <property type="match status" value="1"/>
</dbReference>
<dbReference type="SUPFAM" id="SSF55073">
    <property type="entry name" value="Nucleotide cyclase"/>
    <property type="match status" value="1"/>
</dbReference>
<evidence type="ECO:0000259" key="2">
    <source>
        <dbReference type="PROSITE" id="PS50887"/>
    </source>
</evidence>
<accession>A0A4R7JQ29</accession>
<feature type="domain" description="EAL" evidence="1">
    <location>
        <begin position="504"/>
        <end position="756"/>
    </location>
</feature>
<dbReference type="CDD" id="cd01948">
    <property type="entry name" value="EAL"/>
    <property type="match status" value="1"/>
</dbReference>
<dbReference type="InterPro" id="IPR001633">
    <property type="entry name" value="EAL_dom"/>
</dbReference>
<evidence type="ECO:0000259" key="1">
    <source>
        <dbReference type="PROSITE" id="PS50883"/>
    </source>
</evidence>
<dbReference type="SUPFAM" id="SSF55781">
    <property type="entry name" value="GAF domain-like"/>
    <property type="match status" value="1"/>
</dbReference>
<dbReference type="Gene3D" id="3.30.450.40">
    <property type="match status" value="1"/>
</dbReference>
<evidence type="ECO:0000313" key="4">
    <source>
        <dbReference type="Proteomes" id="UP000295830"/>
    </source>
</evidence>
<name>A0A4R7JQ29_9GAMM</name>
<protein>
    <submittedName>
        <fullName evidence="3">Diguanylate cyclase (GGDEF)-like protein</fullName>
    </submittedName>
</protein>
<dbReference type="GO" id="GO:0071111">
    <property type="term" value="F:cyclic-guanylate-specific phosphodiesterase activity"/>
    <property type="evidence" value="ECO:0007669"/>
    <property type="project" value="InterPro"/>
</dbReference>
<dbReference type="Pfam" id="PF00990">
    <property type="entry name" value="GGDEF"/>
    <property type="match status" value="1"/>
</dbReference>
<dbReference type="AlphaFoldDB" id="A0A4R7JQ29"/>
<dbReference type="RefSeq" id="WP_133736292.1">
    <property type="nucleotide sequence ID" value="NZ_SOAX01000004.1"/>
</dbReference>
<dbReference type="OrthoDB" id="9804951at2"/>
<proteinExistence type="predicted"/>
<dbReference type="PROSITE" id="PS50887">
    <property type="entry name" value="GGDEF"/>
    <property type="match status" value="1"/>
</dbReference>
<dbReference type="SMART" id="SM00267">
    <property type="entry name" value="GGDEF"/>
    <property type="match status" value="1"/>
</dbReference>
<dbReference type="InterPro" id="IPR029016">
    <property type="entry name" value="GAF-like_dom_sf"/>
</dbReference>
<feature type="domain" description="GGDEF" evidence="2">
    <location>
        <begin position="350"/>
        <end position="496"/>
    </location>
</feature>
<comment type="caution">
    <text evidence="3">The sequence shown here is derived from an EMBL/GenBank/DDBJ whole genome shotgun (WGS) entry which is preliminary data.</text>
</comment>
<dbReference type="Pfam" id="PF00563">
    <property type="entry name" value="EAL"/>
    <property type="match status" value="1"/>
</dbReference>
<dbReference type="NCBIfam" id="TIGR00254">
    <property type="entry name" value="GGDEF"/>
    <property type="match status" value="1"/>
</dbReference>
<dbReference type="InterPro" id="IPR029787">
    <property type="entry name" value="Nucleotide_cyclase"/>
</dbReference>
<dbReference type="InterPro" id="IPR003018">
    <property type="entry name" value="GAF"/>
</dbReference>
<dbReference type="PROSITE" id="PS50883">
    <property type="entry name" value="EAL"/>
    <property type="match status" value="1"/>
</dbReference>
<dbReference type="Gene3D" id="3.30.70.270">
    <property type="match status" value="1"/>
</dbReference>